<dbReference type="GO" id="GO:0016538">
    <property type="term" value="F:cyclin-dependent protein serine/threonine kinase regulator activity"/>
    <property type="evidence" value="ECO:0007669"/>
    <property type="project" value="InterPro"/>
</dbReference>
<feature type="domain" description="Cyclin-like" evidence="6">
    <location>
        <begin position="104"/>
        <end position="187"/>
    </location>
</feature>
<feature type="domain" description="Cyclin-like" evidence="6">
    <location>
        <begin position="7"/>
        <end position="91"/>
    </location>
</feature>
<proteinExistence type="inferred from homology"/>
<dbReference type="GO" id="GO:0010332">
    <property type="term" value="P:response to gamma radiation"/>
    <property type="evidence" value="ECO:0007669"/>
    <property type="project" value="UniProtKB-ARBA"/>
</dbReference>
<dbReference type="InterPro" id="IPR048258">
    <property type="entry name" value="Cyclins_cyclin-box"/>
</dbReference>
<dbReference type="OMA" id="ETCSHEQ"/>
<dbReference type="InterPro" id="IPR013763">
    <property type="entry name" value="Cyclin-like_dom"/>
</dbReference>
<keyword evidence="2" id="KW-0132">Cell division</keyword>
<dbReference type="SMART" id="SM01332">
    <property type="entry name" value="Cyclin_C"/>
    <property type="match status" value="1"/>
</dbReference>
<dbReference type="AlphaFoldDB" id="A0A9R0UZH5"/>
<evidence type="ECO:0000256" key="2">
    <source>
        <dbReference type="ARBA" id="ARBA00022618"/>
    </source>
</evidence>
<dbReference type="SMART" id="SM00385">
    <property type="entry name" value="CYCLIN"/>
    <property type="match status" value="2"/>
</dbReference>
<dbReference type="Pfam" id="PF02984">
    <property type="entry name" value="Cyclin_C"/>
    <property type="match status" value="1"/>
</dbReference>
<dbReference type="EMBL" id="LT934111">
    <property type="protein sequence ID" value="VAH08695.1"/>
    <property type="molecule type" value="Genomic_DNA"/>
</dbReference>
<dbReference type="Pfam" id="PF00134">
    <property type="entry name" value="Cyclin_N"/>
    <property type="match status" value="1"/>
</dbReference>
<evidence type="ECO:0000256" key="4">
    <source>
        <dbReference type="ARBA" id="ARBA00023306"/>
    </source>
</evidence>
<dbReference type="InterPro" id="IPR006671">
    <property type="entry name" value="Cyclin_N"/>
</dbReference>
<evidence type="ECO:0000313" key="9">
    <source>
        <dbReference type="Proteomes" id="UP000324705"/>
    </source>
</evidence>
<evidence type="ECO:0000256" key="1">
    <source>
        <dbReference type="ARBA" id="ARBA00006955"/>
    </source>
</evidence>
<feature type="domain" description="Cyclin C-terminal" evidence="7">
    <location>
        <begin position="100"/>
        <end position="218"/>
    </location>
</feature>
<keyword evidence="9" id="KW-1185">Reference proteome</keyword>
<dbReference type="Proteomes" id="UP000324705">
    <property type="component" value="Chromosome 1A"/>
</dbReference>
<evidence type="ECO:0000256" key="5">
    <source>
        <dbReference type="RuleBase" id="RU000383"/>
    </source>
</evidence>
<evidence type="ECO:0008006" key="10">
    <source>
        <dbReference type="Google" id="ProtNLM"/>
    </source>
</evidence>
<dbReference type="InterPro" id="IPR036915">
    <property type="entry name" value="Cyclin-like_sf"/>
</dbReference>
<dbReference type="InterPro" id="IPR046965">
    <property type="entry name" value="Cyclin_A/B-like"/>
</dbReference>
<keyword evidence="4" id="KW-0131">Cell cycle</keyword>
<dbReference type="Gene3D" id="1.10.472.10">
    <property type="entry name" value="Cyclin-like"/>
    <property type="match status" value="2"/>
</dbReference>
<dbReference type="SUPFAM" id="SSF47954">
    <property type="entry name" value="Cyclin-like"/>
    <property type="match status" value="2"/>
</dbReference>
<dbReference type="FunFam" id="1.10.472.10:FF:000032">
    <property type="entry name" value="G2/mitotic-specific cyclin-1"/>
    <property type="match status" value="1"/>
</dbReference>
<organism evidence="8 9">
    <name type="scientific">Triticum turgidum subsp. durum</name>
    <name type="common">Durum wheat</name>
    <name type="synonym">Triticum durum</name>
    <dbReference type="NCBI Taxonomy" id="4567"/>
    <lineage>
        <taxon>Eukaryota</taxon>
        <taxon>Viridiplantae</taxon>
        <taxon>Streptophyta</taxon>
        <taxon>Embryophyta</taxon>
        <taxon>Tracheophyta</taxon>
        <taxon>Spermatophyta</taxon>
        <taxon>Magnoliopsida</taxon>
        <taxon>Liliopsida</taxon>
        <taxon>Poales</taxon>
        <taxon>Poaceae</taxon>
        <taxon>BOP clade</taxon>
        <taxon>Pooideae</taxon>
        <taxon>Triticodae</taxon>
        <taxon>Triticeae</taxon>
        <taxon>Triticinae</taxon>
        <taxon>Triticum</taxon>
    </lineage>
</organism>
<dbReference type="InterPro" id="IPR004367">
    <property type="entry name" value="Cyclin_C-dom"/>
</dbReference>
<accession>A0A9R0UZH5</accession>
<reference evidence="8 9" key="1">
    <citation type="submission" date="2017-09" db="EMBL/GenBank/DDBJ databases">
        <authorList>
            <consortium name="International Durum Wheat Genome Sequencing Consortium (IDWGSC)"/>
            <person name="Milanesi L."/>
        </authorList>
    </citation>
    <scope>NUCLEOTIDE SEQUENCE [LARGE SCALE GENOMIC DNA]</scope>
    <source>
        <strain evidence="9">cv. Svevo</strain>
    </source>
</reference>
<evidence type="ECO:0000259" key="6">
    <source>
        <dbReference type="SMART" id="SM00385"/>
    </source>
</evidence>
<dbReference type="PIRSF" id="PIRSF001771">
    <property type="entry name" value="Cyclin_A_B_D_E"/>
    <property type="match status" value="1"/>
</dbReference>
<evidence type="ECO:0000256" key="3">
    <source>
        <dbReference type="ARBA" id="ARBA00023127"/>
    </source>
</evidence>
<dbReference type="GO" id="GO:0051301">
    <property type="term" value="P:cell division"/>
    <property type="evidence" value="ECO:0007669"/>
    <property type="project" value="UniProtKB-KW"/>
</dbReference>
<gene>
    <name evidence="8" type="ORF">TRITD_1Av1G185810</name>
</gene>
<dbReference type="PROSITE" id="PS00292">
    <property type="entry name" value="CYCLINS"/>
    <property type="match status" value="1"/>
</dbReference>
<evidence type="ECO:0000259" key="7">
    <source>
        <dbReference type="SMART" id="SM01332"/>
    </source>
</evidence>
<dbReference type="InterPro" id="IPR039361">
    <property type="entry name" value="Cyclin"/>
</dbReference>
<evidence type="ECO:0000313" key="8">
    <source>
        <dbReference type="EMBL" id="VAH08695.1"/>
    </source>
</evidence>
<sequence length="226" mass="25476">MRAILIDWLVEVGHKFELMPESMYLTMYVIDRFLSLQAVPRRELQLVGMAAMLDLDHLLVSVCLSVDDFISIADYSYSRQQILSMEKNILNSMAWNLTVPTPYVFLVRFAKAAGSGDKELEHMIFFFAEMALMEYGLVTVRPSLVAASAVYAARCTLKRSPVWTETLKHHTGFAEPQLLEPAKVLVMAHAAAPECKLKAIYKKYSCEQYGRVSLRPPAVAAPQRLA</sequence>
<dbReference type="GO" id="GO:0044772">
    <property type="term" value="P:mitotic cell cycle phase transition"/>
    <property type="evidence" value="ECO:0007669"/>
    <property type="project" value="InterPro"/>
</dbReference>
<comment type="similarity">
    <text evidence="1">Belongs to the cyclin family. Cyclin AB subfamily.</text>
</comment>
<name>A0A9R0UZH5_TRITD</name>
<dbReference type="Gramene" id="TRITD1Av1G185810.1">
    <property type="protein sequence ID" value="TRITD1Av1G185810.1"/>
    <property type="gene ID" value="TRITD1Av1G185810"/>
</dbReference>
<protein>
    <recommendedName>
        <fullName evidence="10">Cyclin</fullName>
    </recommendedName>
</protein>
<keyword evidence="3 5" id="KW-0195">Cyclin</keyword>
<dbReference type="PANTHER" id="PTHR10177">
    <property type="entry name" value="CYCLINS"/>
    <property type="match status" value="1"/>
</dbReference>